<dbReference type="SUPFAM" id="SSF53639">
    <property type="entry name" value="AraD/HMP-PK domain-like"/>
    <property type="match status" value="1"/>
</dbReference>
<proteinExistence type="inferred from homology"/>
<dbReference type="RefSeq" id="WP_151179142.1">
    <property type="nucleotide sequence ID" value="NZ_CP042906.1"/>
</dbReference>
<dbReference type="PANTHER" id="PTHR10672">
    <property type="entry name" value="ADDUCIN"/>
    <property type="match status" value="1"/>
</dbReference>
<comment type="similarity">
    <text evidence="1">Belongs to the aldolase class II family.</text>
</comment>
<evidence type="ECO:0000256" key="1">
    <source>
        <dbReference type="ARBA" id="ARBA00037961"/>
    </source>
</evidence>
<evidence type="ECO:0000259" key="2">
    <source>
        <dbReference type="SMART" id="SM01007"/>
    </source>
</evidence>
<dbReference type="Gene3D" id="3.40.225.10">
    <property type="entry name" value="Class II aldolase/adducin N-terminal domain"/>
    <property type="match status" value="1"/>
</dbReference>
<dbReference type="KEGG" id="htq:FRZ44_43580"/>
<evidence type="ECO:0000313" key="3">
    <source>
        <dbReference type="EMBL" id="QEX19046.1"/>
    </source>
</evidence>
<dbReference type="Proteomes" id="UP000326202">
    <property type="component" value="Chromosome"/>
</dbReference>
<dbReference type="GO" id="GO:0005856">
    <property type="term" value="C:cytoskeleton"/>
    <property type="evidence" value="ECO:0007669"/>
    <property type="project" value="TreeGrafter"/>
</dbReference>
<dbReference type="InterPro" id="IPR051017">
    <property type="entry name" value="Aldolase-II_Adducin_sf"/>
</dbReference>
<dbReference type="EMBL" id="CP042906">
    <property type="protein sequence ID" value="QEX19046.1"/>
    <property type="molecule type" value="Genomic_DNA"/>
</dbReference>
<dbReference type="InterPro" id="IPR001303">
    <property type="entry name" value="Aldolase_II/adducin_N"/>
</dbReference>
<dbReference type="NCBIfam" id="NF005689">
    <property type="entry name" value="PRK07490.1"/>
    <property type="match status" value="1"/>
</dbReference>
<dbReference type="AlphaFoldDB" id="A0A5J6MW41"/>
<feature type="domain" description="Class II aldolase/adducin N-terminal" evidence="2">
    <location>
        <begin position="24"/>
        <end position="206"/>
    </location>
</feature>
<dbReference type="OrthoDB" id="5291399at2"/>
<sequence length="257" mass="28936">MAVVTSLRSRDYGLDDQEVRQARVDLAAVFRWIARLNMHEGIANHFSAAVSADGTKFLMNPRGRHFSQIRASELLLLDTNDSKTMERPDAPDPTAWCIHGRIHANLPQARCILHLHPKYSTALAALEDNNMYPIDQNTMRFYGRMAFDNDYAGMALSEDEGDRLSRAIGDKSVLMMANHGVLIASSSIGLAFDEMYYFERAAETLMTAYATGKKLRVVSDNIAKLTASQWVDYPSFADDHLNQIKAILDKEEPEYRS</sequence>
<evidence type="ECO:0000313" key="4">
    <source>
        <dbReference type="Proteomes" id="UP000326202"/>
    </source>
</evidence>
<keyword evidence="4" id="KW-1185">Reference proteome</keyword>
<protein>
    <recommendedName>
        <fullName evidence="2">Class II aldolase/adducin N-terminal domain-containing protein</fullName>
    </recommendedName>
</protein>
<organism evidence="3 4">
    <name type="scientific">Hypericibacter terrae</name>
    <dbReference type="NCBI Taxonomy" id="2602015"/>
    <lineage>
        <taxon>Bacteria</taxon>
        <taxon>Pseudomonadati</taxon>
        <taxon>Pseudomonadota</taxon>
        <taxon>Alphaproteobacteria</taxon>
        <taxon>Rhodospirillales</taxon>
        <taxon>Dongiaceae</taxon>
        <taxon>Hypericibacter</taxon>
    </lineage>
</organism>
<dbReference type="InterPro" id="IPR036409">
    <property type="entry name" value="Aldolase_II/adducin_N_sf"/>
</dbReference>
<dbReference type="GO" id="GO:0051015">
    <property type="term" value="F:actin filament binding"/>
    <property type="evidence" value="ECO:0007669"/>
    <property type="project" value="TreeGrafter"/>
</dbReference>
<dbReference type="Pfam" id="PF00596">
    <property type="entry name" value="Aldolase_II"/>
    <property type="match status" value="1"/>
</dbReference>
<dbReference type="PANTHER" id="PTHR10672:SF3">
    <property type="entry name" value="PROTEIN HU-LI TAI SHAO"/>
    <property type="match status" value="1"/>
</dbReference>
<accession>A0A5J6MW41</accession>
<reference evidence="3 4" key="1">
    <citation type="submission" date="2019-08" db="EMBL/GenBank/DDBJ databases">
        <title>Hyperibacter terrae gen. nov., sp. nov. and Hyperibacter viscosus sp. nov., two new members in the family Rhodospirillaceae isolated from the rhizosphere of Hypericum perforatum.</title>
        <authorList>
            <person name="Noviana Z."/>
        </authorList>
    </citation>
    <scope>NUCLEOTIDE SEQUENCE [LARGE SCALE GENOMIC DNA]</scope>
    <source>
        <strain evidence="3 4">R5913</strain>
    </source>
</reference>
<name>A0A5J6MW41_9PROT</name>
<dbReference type="SMART" id="SM01007">
    <property type="entry name" value="Aldolase_II"/>
    <property type="match status" value="1"/>
</dbReference>
<gene>
    <name evidence="3" type="ORF">FRZ44_43580</name>
</gene>